<dbReference type="GO" id="GO:0005634">
    <property type="term" value="C:nucleus"/>
    <property type="evidence" value="ECO:0007669"/>
    <property type="project" value="UniProtKB-SubCell"/>
</dbReference>
<proteinExistence type="predicted"/>
<evidence type="ECO:0000256" key="1">
    <source>
        <dbReference type="PROSITE-ProRule" id="PRU00320"/>
    </source>
</evidence>
<evidence type="ECO:0000313" key="4">
    <source>
        <dbReference type="Proteomes" id="UP000828390"/>
    </source>
</evidence>
<dbReference type="EMBL" id="JAIWYP010000001">
    <property type="protein sequence ID" value="KAH3880118.1"/>
    <property type="molecule type" value="Genomic_DNA"/>
</dbReference>
<dbReference type="Gene3D" id="1.10.10.60">
    <property type="entry name" value="Homeodomain-like"/>
    <property type="match status" value="1"/>
</dbReference>
<comment type="subcellular location">
    <subcellularLocation>
        <location evidence="1">Nucleus</location>
    </subcellularLocation>
</comment>
<dbReference type="GO" id="GO:0003677">
    <property type="term" value="F:DNA binding"/>
    <property type="evidence" value="ECO:0007669"/>
    <property type="project" value="UniProtKB-UniRule"/>
</dbReference>
<accession>A0A9D4MPH1</accession>
<dbReference type="Pfam" id="PF05225">
    <property type="entry name" value="HTH_psq"/>
    <property type="match status" value="1"/>
</dbReference>
<keyword evidence="4" id="KW-1185">Reference proteome</keyword>
<dbReference type="PROSITE" id="PS50960">
    <property type="entry name" value="HTH_PSQ"/>
    <property type="match status" value="1"/>
</dbReference>
<reference evidence="3" key="1">
    <citation type="journal article" date="2019" name="bioRxiv">
        <title>The Genome of the Zebra Mussel, Dreissena polymorpha: A Resource for Invasive Species Research.</title>
        <authorList>
            <person name="McCartney M.A."/>
            <person name="Auch B."/>
            <person name="Kono T."/>
            <person name="Mallez S."/>
            <person name="Zhang Y."/>
            <person name="Obille A."/>
            <person name="Becker A."/>
            <person name="Abrahante J.E."/>
            <person name="Garbe J."/>
            <person name="Badalamenti J.P."/>
            <person name="Herman A."/>
            <person name="Mangelson H."/>
            <person name="Liachko I."/>
            <person name="Sullivan S."/>
            <person name="Sone E.D."/>
            <person name="Koren S."/>
            <person name="Silverstein K.A.T."/>
            <person name="Beckman K.B."/>
            <person name="Gohl D.M."/>
        </authorList>
    </citation>
    <scope>NUCLEOTIDE SEQUENCE</scope>
    <source>
        <strain evidence="3">Duluth1</strain>
        <tissue evidence="3">Whole animal</tissue>
    </source>
</reference>
<dbReference type="Proteomes" id="UP000828390">
    <property type="component" value="Unassembled WGS sequence"/>
</dbReference>
<gene>
    <name evidence="3" type="ORF">DPMN_004031</name>
</gene>
<dbReference type="AlphaFoldDB" id="A0A9D4MPH1"/>
<comment type="caution">
    <text evidence="3">The sequence shown here is derived from an EMBL/GenBank/DDBJ whole genome shotgun (WGS) entry which is preliminary data.</text>
</comment>
<dbReference type="InterPro" id="IPR009057">
    <property type="entry name" value="Homeodomain-like_sf"/>
</dbReference>
<reference evidence="3" key="2">
    <citation type="submission" date="2020-11" db="EMBL/GenBank/DDBJ databases">
        <authorList>
            <person name="McCartney M.A."/>
            <person name="Auch B."/>
            <person name="Kono T."/>
            <person name="Mallez S."/>
            <person name="Becker A."/>
            <person name="Gohl D.M."/>
            <person name="Silverstein K.A.T."/>
            <person name="Koren S."/>
            <person name="Bechman K.B."/>
            <person name="Herman A."/>
            <person name="Abrahante J.E."/>
            <person name="Garbe J."/>
        </authorList>
    </citation>
    <scope>NUCLEOTIDE SEQUENCE</scope>
    <source>
        <strain evidence="3">Duluth1</strain>
        <tissue evidence="3">Whole animal</tissue>
    </source>
</reference>
<feature type="DNA-binding region" description="H-T-H motif" evidence="1">
    <location>
        <begin position="8"/>
        <end position="28"/>
    </location>
</feature>
<organism evidence="3 4">
    <name type="scientific">Dreissena polymorpha</name>
    <name type="common">Zebra mussel</name>
    <name type="synonym">Mytilus polymorpha</name>
    <dbReference type="NCBI Taxonomy" id="45954"/>
    <lineage>
        <taxon>Eukaryota</taxon>
        <taxon>Metazoa</taxon>
        <taxon>Spiralia</taxon>
        <taxon>Lophotrochozoa</taxon>
        <taxon>Mollusca</taxon>
        <taxon>Bivalvia</taxon>
        <taxon>Autobranchia</taxon>
        <taxon>Heteroconchia</taxon>
        <taxon>Euheterodonta</taxon>
        <taxon>Imparidentia</taxon>
        <taxon>Neoheterodontei</taxon>
        <taxon>Myida</taxon>
        <taxon>Dreissenoidea</taxon>
        <taxon>Dreissenidae</taxon>
        <taxon>Dreissena</taxon>
    </lineage>
</organism>
<evidence type="ECO:0000259" key="2">
    <source>
        <dbReference type="PROSITE" id="PS50960"/>
    </source>
</evidence>
<dbReference type="SUPFAM" id="SSF46689">
    <property type="entry name" value="Homeodomain-like"/>
    <property type="match status" value="1"/>
</dbReference>
<name>A0A9D4MPH1_DREPO</name>
<protein>
    <recommendedName>
        <fullName evidence="2">HTH psq-type domain-containing protein</fullName>
    </recommendedName>
</protein>
<feature type="domain" description="HTH psq-type" evidence="2">
    <location>
        <begin position="1"/>
        <end position="32"/>
    </location>
</feature>
<keyword evidence="1" id="KW-0539">Nucleus</keyword>
<dbReference type="InterPro" id="IPR007889">
    <property type="entry name" value="HTH_Psq"/>
</dbReference>
<sequence>MVENGMSKKKAAQTFGIPRTTLLDKLSGRTSLSATPGRTTVLTNAEEQVLVDYCKHCAKIGYPLKRYELCIKNQESPQSRRSI</sequence>
<evidence type="ECO:0000313" key="3">
    <source>
        <dbReference type="EMBL" id="KAH3880118.1"/>
    </source>
</evidence>
<keyword evidence="1" id="KW-0238">DNA-binding</keyword>